<evidence type="ECO:0000313" key="1">
    <source>
        <dbReference type="EMBL" id="AUW42339.1"/>
    </source>
</evidence>
<reference evidence="1 2" key="1">
    <citation type="submission" date="2017-11" db="EMBL/GenBank/DDBJ databases">
        <title>Complete genome of Rhizobium leguminosarum Norway, an ineffective micro-symbiont.</title>
        <authorList>
            <person name="Hoffrichter A."/>
            <person name="Liang J."/>
            <person name="Brachmann A."/>
            <person name="Marin M."/>
        </authorList>
    </citation>
    <scope>NUCLEOTIDE SEQUENCE [LARGE SCALE GENOMIC DNA]</scope>
    <source>
        <strain evidence="1 2">Norway</strain>
    </source>
</reference>
<dbReference type="Proteomes" id="UP000238523">
    <property type="component" value="Chromosome"/>
</dbReference>
<organism evidence="1 2">
    <name type="scientific">Rhizobium leguminosarum</name>
    <dbReference type="NCBI Taxonomy" id="384"/>
    <lineage>
        <taxon>Bacteria</taxon>
        <taxon>Pseudomonadati</taxon>
        <taxon>Pseudomonadota</taxon>
        <taxon>Alphaproteobacteria</taxon>
        <taxon>Hyphomicrobiales</taxon>
        <taxon>Rhizobiaceae</taxon>
        <taxon>Rhizobium/Agrobacterium group</taxon>
        <taxon>Rhizobium</taxon>
    </lineage>
</organism>
<dbReference type="AlphaFoldDB" id="A0A2K9Z254"/>
<name>A0A2K9Z254_RHILE</name>
<accession>A0A2K9Z254</accession>
<gene>
    <name evidence="1" type="ORF">CUJ84_Chr001969</name>
</gene>
<protein>
    <submittedName>
        <fullName evidence="1">Uncharacterized protein</fullName>
    </submittedName>
</protein>
<proteinExistence type="predicted"/>
<sequence>MRLYSDIRGTVEGRQFAKGRPVVDELPDRGYDGSADILALTDNAEPAAEILAAFLLDGLRYAIRVTAGLALGVVMDSHLRHVVAIVMLHSIGFGHDRCHFRERGAMHGGTGVRQRVPRQ</sequence>
<dbReference type="EMBL" id="CP025012">
    <property type="protein sequence ID" value="AUW42339.1"/>
    <property type="molecule type" value="Genomic_DNA"/>
</dbReference>
<evidence type="ECO:0000313" key="2">
    <source>
        <dbReference type="Proteomes" id="UP000238523"/>
    </source>
</evidence>